<evidence type="ECO:0008006" key="5">
    <source>
        <dbReference type="Google" id="ProtNLM"/>
    </source>
</evidence>
<evidence type="ECO:0000256" key="2">
    <source>
        <dbReference type="SAM" id="SignalP"/>
    </source>
</evidence>
<feature type="signal peptide" evidence="2">
    <location>
        <begin position="1"/>
        <end position="20"/>
    </location>
</feature>
<feature type="transmembrane region" description="Helical" evidence="1">
    <location>
        <begin position="401"/>
        <end position="422"/>
    </location>
</feature>
<proteinExistence type="predicted"/>
<dbReference type="Proteomes" id="UP000538196">
    <property type="component" value="Unassembled WGS sequence"/>
</dbReference>
<reference evidence="3 4" key="1">
    <citation type="submission" date="2020-08" db="EMBL/GenBank/DDBJ databases">
        <title>Sequencing the genomes of 1000 actinobacteria strains.</title>
        <authorList>
            <person name="Klenk H.-P."/>
        </authorList>
    </citation>
    <scope>NUCLEOTIDE SEQUENCE [LARGE SCALE GENOMIC DNA]</scope>
    <source>
        <strain evidence="3 4">DSM 20146</strain>
    </source>
</reference>
<evidence type="ECO:0000313" key="4">
    <source>
        <dbReference type="Proteomes" id="UP000538196"/>
    </source>
</evidence>
<evidence type="ECO:0000313" key="3">
    <source>
        <dbReference type="EMBL" id="MBB2965739.1"/>
    </source>
</evidence>
<evidence type="ECO:0000256" key="1">
    <source>
        <dbReference type="SAM" id="Phobius"/>
    </source>
</evidence>
<protein>
    <recommendedName>
        <fullName evidence="5">LPXTG cell wall anchor domain-containing protein</fullName>
    </recommendedName>
</protein>
<dbReference type="EMBL" id="JACHVP010000001">
    <property type="protein sequence ID" value="MBB2965739.1"/>
    <property type="molecule type" value="Genomic_DNA"/>
</dbReference>
<keyword evidence="1" id="KW-0472">Membrane</keyword>
<feature type="chain" id="PRO_5038645144" description="LPXTG cell wall anchor domain-containing protein" evidence="2">
    <location>
        <begin position="21"/>
        <end position="431"/>
    </location>
</feature>
<organism evidence="3 4">
    <name type="scientific">Leifsonia aquatica</name>
    <name type="common">Corynebacterium aquaticum</name>
    <dbReference type="NCBI Taxonomy" id="144185"/>
    <lineage>
        <taxon>Bacteria</taxon>
        <taxon>Bacillati</taxon>
        <taxon>Actinomycetota</taxon>
        <taxon>Actinomycetes</taxon>
        <taxon>Micrococcales</taxon>
        <taxon>Microbacteriaceae</taxon>
        <taxon>Leifsonia</taxon>
    </lineage>
</organism>
<keyword evidence="2" id="KW-0732">Signal</keyword>
<sequence>MRRRRLLPATLSVLGAVATAALLAVAPTAAVGAPAPVCITDCTVTFDTPSTGIVGIPVGVTSVSATVTGGAGAPVAAQISPDPAGVGGTGGSATIDLGAAYAGKVLGFTVGGVGGGSSISAAGSTLAIAGGGGGAGYAGLLTLPDQVFASYAGGAGGAPATTGVTPGGSGAAFGTLPANGIGGSTVGGAGGTGVAPGTAGLSPAGGLPVAGGIGSTIAIGAFDRTGGAGGAGYAGGGAGGVMRNVSNGDLDIDVVAPGGGGSGYLAPGLTATANPGNPGIAEVTVTWSFSPAATTTASTVASVLPGATVPVSVTGLPAGVAFTGTFDGTTVFSGTSDANGAATFSFVLANTQRAGSFPVQIVAGTAVVASTAPVTVAAIAATAANPAAPGAATLAATGSSVPWIIVVVAAVLVVGGAVLLVIRARRGRDAG</sequence>
<keyword evidence="1" id="KW-1133">Transmembrane helix</keyword>
<accession>A0A7W4YIK3</accession>
<comment type="caution">
    <text evidence="3">The sequence shown here is derived from an EMBL/GenBank/DDBJ whole genome shotgun (WGS) entry which is preliminary data.</text>
</comment>
<dbReference type="RefSeq" id="WP_183428120.1">
    <property type="nucleotide sequence ID" value="NZ_JACHVP010000001.1"/>
</dbReference>
<name>A0A7W4YIK3_LEIAQ</name>
<keyword evidence="1" id="KW-0812">Transmembrane</keyword>
<gene>
    <name evidence="3" type="ORF">FHX33_000471</name>
</gene>
<dbReference type="AlphaFoldDB" id="A0A7W4YIK3"/>
<keyword evidence="4" id="KW-1185">Reference proteome</keyword>